<protein>
    <recommendedName>
        <fullName evidence="2">Mitochondrial inner membrane protease ATP23 homolog</fullName>
    </recommendedName>
</protein>
<accession>A0A7R8VFV2</accession>
<evidence type="ECO:0000256" key="6">
    <source>
        <dbReference type="ARBA" id="ARBA00023049"/>
    </source>
</evidence>
<evidence type="ECO:0000256" key="3">
    <source>
        <dbReference type="ARBA" id="ARBA00022670"/>
    </source>
</evidence>
<evidence type="ECO:0000256" key="2">
    <source>
        <dbReference type="ARBA" id="ARBA00016555"/>
    </source>
</evidence>
<sequence length="372" mass="42924">MNLYLGKNPILEQVSKKRLIQEVTLRHTQHQFINRYSLRGGEHRGNNRTSKNNHTEQRERGSKLPKETTISLERRVEHHVFIKQRVTSRSTCHTCHSFSHVFTLGAETVRAGRDVVDETRDTLTEKRGILVETEKNVKDESVKWGYDLYPERRGENYKPSWSKKIFFGEGRENIDKLKCERNVYACIQKSPLVKLMMNALKSSGCEIDIRRHISCEVCDVSVSGGYDPIFNQIVVCQNVARQEGYIQGVLAHEMIHMFDYCRNDLDFKNIDHLACTEIRAANLTHCSFLSACTQGDASFINIRQQHQECVKTKATHSVIAVRNVTPEEARAAVERVFPKCYADLEPVGRRIRRNSNDMHRAYFEGPLYGYDS</sequence>
<proteinExistence type="inferred from homology"/>
<reference evidence="8" key="1">
    <citation type="submission" date="2020-11" db="EMBL/GenBank/DDBJ databases">
        <authorList>
            <person name="Tran Van P."/>
        </authorList>
    </citation>
    <scope>NUCLEOTIDE SEQUENCE</scope>
</reference>
<dbReference type="GO" id="GO:0046872">
    <property type="term" value="F:metal ion binding"/>
    <property type="evidence" value="ECO:0007669"/>
    <property type="project" value="UniProtKB-KW"/>
</dbReference>
<dbReference type="AlphaFoldDB" id="A0A7R8VFV2"/>
<evidence type="ECO:0000256" key="4">
    <source>
        <dbReference type="ARBA" id="ARBA00022723"/>
    </source>
</evidence>
<organism evidence="8">
    <name type="scientific">Timema douglasi</name>
    <name type="common">Walking stick</name>
    <dbReference type="NCBI Taxonomy" id="61478"/>
    <lineage>
        <taxon>Eukaryota</taxon>
        <taxon>Metazoa</taxon>
        <taxon>Ecdysozoa</taxon>
        <taxon>Arthropoda</taxon>
        <taxon>Hexapoda</taxon>
        <taxon>Insecta</taxon>
        <taxon>Pterygota</taxon>
        <taxon>Neoptera</taxon>
        <taxon>Polyneoptera</taxon>
        <taxon>Phasmatodea</taxon>
        <taxon>Timematodea</taxon>
        <taxon>Timematoidea</taxon>
        <taxon>Timematidae</taxon>
        <taxon>Timema</taxon>
    </lineage>
</organism>
<gene>
    <name evidence="8" type="ORF">TDIB3V08_LOCUS2299</name>
</gene>
<dbReference type="GO" id="GO:0033615">
    <property type="term" value="P:mitochondrial proton-transporting ATP synthase complex assembly"/>
    <property type="evidence" value="ECO:0007669"/>
    <property type="project" value="TreeGrafter"/>
</dbReference>
<evidence type="ECO:0000256" key="7">
    <source>
        <dbReference type="SAM" id="MobiDB-lite"/>
    </source>
</evidence>
<dbReference type="PANTHER" id="PTHR21711:SF0">
    <property type="entry name" value="MITOCHONDRIAL INNER MEMBRANE PROTEASE ATP23 HOMOLOG"/>
    <property type="match status" value="1"/>
</dbReference>
<keyword evidence="6" id="KW-0482">Metalloprotease</keyword>
<keyword evidence="3" id="KW-0645">Protease</keyword>
<keyword evidence="5" id="KW-0378">Hydrolase</keyword>
<dbReference type="EMBL" id="OA564948">
    <property type="protein sequence ID" value="CAD7195932.1"/>
    <property type="molecule type" value="Genomic_DNA"/>
</dbReference>
<dbReference type="PANTHER" id="PTHR21711">
    <property type="entry name" value="MITOCHONDRIAL INNER MEMBRANE PROTEASE"/>
    <property type="match status" value="1"/>
</dbReference>
<evidence type="ECO:0000256" key="1">
    <source>
        <dbReference type="ARBA" id="ARBA00009915"/>
    </source>
</evidence>
<evidence type="ECO:0000256" key="5">
    <source>
        <dbReference type="ARBA" id="ARBA00022801"/>
    </source>
</evidence>
<dbReference type="GO" id="GO:0034982">
    <property type="term" value="P:mitochondrial protein processing"/>
    <property type="evidence" value="ECO:0007669"/>
    <property type="project" value="TreeGrafter"/>
</dbReference>
<dbReference type="GO" id="GO:0005739">
    <property type="term" value="C:mitochondrion"/>
    <property type="evidence" value="ECO:0007669"/>
    <property type="project" value="GOC"/>
</dbReference>
<feature type="region of interest" description="Disordered" evidence="7">
    <location>
        <begin position="34"/>
        <end position="65"/>
    </location>
</feature>
<comment type="similarity">
    <text evidence="1">Belongs to the peptidase M76 family.</text>
</comment>
<dbReference type="InterPro" id="IPR019165">
    <property type="entry name" value="Peptidase_M76_ATP23"/>
</dbReference>
<feature type="compositionally biased region" description="Basic and acidic residues" evidence="7">
    <location>
        <begin position="53"/>
        <end position="65"/>
    </location>
</feature>
<dbReference type="GO" id="GO:0004222">
    <property type="term" value="F:metalloendopeptidase activity"/>
    <property type="evidence" value="ECO:0007669"/>
    <property type="project" value="InterPro"/>
</dbReference>
<name>A0A7R8VFV2_TIMDO</name>
<keyword evidence="4" id="KW-0479">Metal-binding</keyword>
<evidence type="ECO:0000313" key="8">
    <source>
        <dbReference type="EMBL" id="CAD7195932.1"/>
    </source>
</evidence>
<dbReference type="Pfam" id="PF09768">
    <property type="entry name" value="Peptidase_M76"/>
    <property type="match status" value="1"/>
</dbReference>